<keyword evidence="17" id="KW-1185">Reference proteome</keyword>
<evidence type="ECO:0000313" key="16">
    <source>
        <dbReference type="EMBL" id="KAF7991637.1"/>
    </source>
</evidence>
<keyword evidence="15" id="KW-1133">Transmembrane helix</keyword>
<comment type="cofactor">
    <cofactor evidence="1 13">
        <name>heme</name>
        <dbReference type="ChEBI" id="CHEBI:30413"/>
    </cofactor>
</comment>
<dbReference type="Pfam" id="PF00067">
    <property type="entry name" value="p450"/>
    <property type="match status" value="1"/>
</dbReference>
<keyword evidence="12 15" id="KW-0472">Membrane</keyword>
<evidence type="ECO:0000256" key="7">
    <source>
        <dbReference type="ARBA" id="ARBA00022824"/>
    </source>
</evidence>
<evidence type="ECO:0000256" key="3">
    <source>
        <dbReference type="ARBA" id="ARBA00004406"/>
    </source>
</evidence>
<evidence type="ECO:0000256" key="11">
    <source>
        <dbReference type="ARBA" id="ARBA00023033"/>
    </source>
</evidence>
<evidence type="ECO:0000256" key="2">
    <source>
        <dbReference type="ARBA" id="ARBA00004174"/>
    </source>
</evidence>
<feature type="transmembrane region" description="Helical" evidence="15">
    <location>
        <begin position="6"/>
        <end position="24"/>
    </location>
</feature>
<dbReference type="InterPro" id="IPR001128">
    <property type="entry name" value="Cyt_P450"/>
</dbReference>
<keyword evidence="5 13" id="KW-0349">Heme</keyword>
<name>A0A835CPV2_APHGI</name>
<evidence type="ECO:0000256" key="1">
    <source>
        <dbReference type="ARBA" id="ARBA00001971"/>
    </source>
</evidence>
<dbReference type="GO" id="GO:0004497">
    <property type="term" value="F:monooxygenase activity"/>
    <property type="evidence" value="ECO:0007669"/>
    <property type="project" value="UniProtKB-KW"/>
</dbReference>
<evidence type="ECO:0000313" key="17">
    <source>
        <dbReference type="Proteomes" id="UP000639338"/>
    </source>
</evidence>
<organism evidence="16 17">
    <name type="scientific">Aphidius gifuensis</name>
    <name type="common">Parasitoid wasp</name>
    <dbReference type="NCBI Taxonomy" id="684658"/>
    <lineage>
        <taxon>Eukaryota</taxon>
        <taxon>Metazoa</taxon>
        <taxon>Ecdysozoa</taxon>
        <taxon>Arthropoda</taxon>
        <taxon>Hexapoda</taxon>
        <taxon>Insecta</taxon>
        <taxon>Pterygota</taxon>
        <taxon>Neoptera</taxon>
        <taxon>Endopterygota</taxon>
        <taxon>Hymenoptera</taxon>
        <taxon>Apocrita</taxon>
        <taxon>Ichneumonoidea</taxon>
        <taxon>Braconidae</taxon>
        <taxon>Aphidiinae</taxon>
        <taxon>Aphidius</taxon>
    </lineage>
</organism>
<evidence type="ECO:0008006" key="18">
    <source>
        <dbReference type="Google" id="ProtNLM"/>
    </source>
</evidence>
<gene>
    <name evidence="16" type="ORF">HCN44_010438</name>
</gene>
<comment type="subcellular location">
    <subcellularLocation>
        <location evidence="3">Endoplasmic reticulum membrane</location>
        <topology evidence="3">Peripheral membrane protein</topology>
    </subcellularLocation>
    <subcellularLocation>
        <location evidence="2">Microsome membrane</location>
        <topology evidence="2">Peripheral membrane protein</topology>
    </subcellularLocation>
</comment>
<keyword evidence="9 14" id="KW-0560">Oxidoreductase</keyword>
<evidence type="ECO:0000256" key="13">
    <source>
        <dbReference type="PIRSR" id="PIRSR602401-1"/>
    </source>
</evidence>
<dbReference type="InterPro" id="IPR036396">
    <property type="entry name" value="Cyt_P450_sf"/>
</dbReference>
<dbReference type="PRINTS" id="PR00463">
    <property type="entry name" value="EP450I"/>
</dbReference>
<evidence type="ECO:0000256" key="4">
    <source>
        <dbReference type="ARBA" id="ARBA00010617"/>
    </source>
</evidence>
<dbReference type="PANTHER" id="PTHR24292">
    <property type="entry name" value="CYTOCHROME P450"/>
    <property type="match status" value="1"/>
</dbReference>
<keyword evidence="8" id="KW-0492">Microsome</keyword>
<dbReference type="GO" id="GO:0005506">
    <property type="term" value="F:iron ion binding"/>
    <property type="evidence" value="ECO:0007669"/>
    <property type="project" value="InterPro"/>
</dbReference>
<accession>A0A835CPV2</accession>
<dbReference type="OrthoDB" id="2789670at2759"/>
<dbReference type="Proteomes" id="UP000639338">
    <property type="component" value="Unassembled WGS sequence"/>
</dbReference>
<keyword evidence="7" id="KW-0256">Endoplasmic reticulum</keyword>
<dbReference type="InterPro" id="IPR017972">
    <property type="entry name" value="Cyt_P450_CS"/>
</dbReference>
<dbReference type="GO" id="GO:0016705">
    <property type="term" value="F:oxidoreductase activity, acting on paired donors, with incorporation or reduction of molecular oxygen"/>
    <property type="evidence" value="ECO:0007669"/>
    <property type="project" value="InterPro"/>
</dbReference>
<evidence type="ECO:0000256" key="6">
    <source>
        <dbReference type="ARBA" id="ARBA00022723"/>
    </source>
</evidence>
<keyword evidence="10 13" id="KW-0408">Iron</keyword>
<dbReference type="AlphaFoldDB" id="A0A835CPV2"/>
<evidence type="ECO:0000256" key="9">
    <source>
        <dbReference type="ARBA" id="ARBA00023002"/>
    </source>
</evidence>
<dbReference type="SUPFAM" id="SSF48264">
    <property type="entry name" value="Cytochrome P450"/>
    <property type="match status" value="1"/>
</dbReference>
<dbReference type="InterPro" id="IPR002401">
    <property type="entry name" value="Cyt_P450_E_grp-I"/>
</dbReference>
<evidence type="ECO:0000256" key="15">
    <source>
        <dbReference type="SAM" id="Phobius"/>
    </source>
</evidence>
<dbReference type="GO" id="GO:0005789">
    <property type="term" value="C:endoplasmic reticulum membrane"/>
    <property type="evidence" value="ECO:0007669"/>
    <property type="project" value="UniProtKB-SubCell"/>
</dbReference>
<evidence type="ECO:0000256" key="8">
    <source>
        <dbReference type="ARBA" id="ARBA00022848"/>
    </source>
</evidence>
<dbReference type="PRINTS" id="PR00385">
    <property type="entry name" value="P450"/>
</dbReference>
<dbReference type="FunFam" id="1.10.630.10:FF:000042">
    <property type="entry name" value="Cytochrome P450"/>
    <property type="match status" value="1"/>
</dbReference>
<dbReference type="Gene3D" id="1.10.630.10">
    <property type="entry name" value="Cytochrome P450"/>
    <property type="match status" value="1"/>
</dbReference>
<comment type="caution">
    <text evidence="16">The sequence shown here is derived from an EMBL/GenBank/DDBJ whole genome shotgun (WGS) entry which is preliminary data.</text>
</comment>
<dbReference type="CDD" id="cd11056">
    <property type="entry name" value="CYP6-like"/>
    <property type="match status" value="1"/>
</dbReference>
<proteinExistence type="inferred from homology"/>
<comment type="similarity">
    <text evidence="4 14">Belongs to the cytochrome P450 family.</text>
</comment>
<evidence type="ECO:0000256" key="14">
    <source>
        <dbReference type="RuleBase" id="RU000461"/>
    </source>
</evidence>
<dbReference type="PANTHER" id="PTHR24292:SF54">
    <property type="entry name" value="CYP9F3-RELATED"/>
    <property type="match status" value="1"/>
</dbReference>
<evidence type="ECO:0000256" key="10">
    <source>
        <dbReference type="ARBA" id="ARBA00023004"/>
    </source>
</evidence>
<evidence type="ECO:0000256" key="5">
    <source>
        <dbReference type="ARBA" id="ARBA00022617"/>
    </source>
</evidence>
<keyword evidence="15" id="KW-0812">Transmembrane</keyword>
<dbReference type="PROSITE" id="PS00086">
    <property type="entry name" value="CYTOCHROME_P450"/>
    <property type="match status" value="1"/>
</dbReference>
<reference evidence="16 17" key="1">
    <citation type="submission" date="2020-08" db="EMBL/GenBank/DDBJ databases">
        <title>Aphidius gifuensis genome sequencing and assembly.</title>
        <authorList>
            <person name="Du Z."/>
        </authorList>
    </citation>
    <scope>NUCLEOTIDE SEQUENCE [LARGE SCALE GENOMIC DNA]</scope>
    <source>
        <strain evidence="16">YNYX2018</strain>
        <tissue evidence="16">Adults</tissue>
    </source>
</reference>
<dbReference type="GO" id="GO:0020037">
    <property type="term" value="F:heme binding"/>
    <property type="evidence" value="ECO:0007669"/>
    <property type="project" value="InterPro"/>
</dbReference>
<protein>
    <recommendedName>
        <fullName evidence="18">Cytochrome P450</fullName>
    </recommendedName>
</protein>
<feature type="binding site" description="axial binding residue" evidence="13">
    <location>
        <position position="438"/>
    </location>
    <ligand>
        <name>heme</name>
        <dbReference type="ChEBI" id="CHEBI:30413"/>
    </ligand>
    <ligandPart>
        <name>Fe</name>
        <dbReference type="ChEBI" id="CHEBI:18248"/>
    </ligandPart>
</feature>
<sequence length="497" mass="57376">MLSVILVGFCLVVYYYLICNYNYWKNKRVPGPKPCLLFGNTKDPTLLKLTIGESLMNIYQAYDGSPFVGIYEMRSPVLLLRDPDLIKQVLIKDFSHFQGRGIVMNESNDPLCANIVNLSGPRWRVLRTKLSPAFTSSKIHKMFDLIIESSNKYKKFVEKYADNNEAVEFRDLSAKFATDVISSCCFGLETNSIQNIDSEFRKICKHVLDPSMSISFKRIIRWYMPWVFSRLKITMTPLIVTNYFMKIVKEIIKHRETNNLYRHDMMQLLIQLKNKEKIKEDIGDTINEEMIAAQAYIFFLAGYETSSTTMSFAMYEISKNPKIQQRLVNEIDDVIAKHGSMTYQAILEMEYLDCVIRETLRMHTPVGVTPRICNKPYKIPGTDVVIEKGIKVLIPIHAIHHDPNIYPNPSTFNPDRFENKKLRDNCTFLPFGEGPRICIGIKFAFAQIKAGLVTILQNYEIFPSDKMNLKIKYDPTANILTASSGIWINIRRRSIVE</sequence>
<keyword evidence="6 13" id="KW-0479">Metal-binding</keyword>
<dbReference type="EMBL" id="JACMRX010000004">
    <property type="protein sequence ID" value="KAF7991637.1"/>
    <property type="molecule type" value="Genomic_DNA"/>
</dbReference>
<evidence type="ECO:0000256" key="12">
    <source>
        <dbReference type="ARBA" id="ARBA00023136"/>
    </source>
</evidence>
<dbReference type="InterPro" id="IPR050476">
    <property type="entry name" value="Insect_CytP450_Detox"/>
</dbReference>
<keyword evidence="11 14" id="KW-0503">Monooxygenase</keyword>